<dbReference type="GO" id="GO:0016020">
    <property type="term" value="C:membrane"/>
    <property type="evidence" value="ECO:0007669"/>
    <property type="project" value="UniProtKB-SubCell"/>
</dbReference>
<dbReference type="Proteomes" id="UP000264820">
    <property type="component" value="Unplaced"/>
</dbReference>
<dbReference type="InterPro" id="IPR000436">
    <property type="entry name" value="Sushi_SCR_CCP_dom"/>
</dbReference>
<evidence type="ECO:0000256" key="5">
    <source>
        <dbReference type="ARBA" id="ARBA00022525"/>
    </source>
</evidence>
<keyword evidence="7" id="KW-0358">Heparin-binding</keyword>
<dbReference type="AlphaFoldDB" id="A0A3Q3E9Q5"/>
<evidence type="ECO:0000259" key="17">
    <source>
        <dbReference type="PROSITE" id="PS50923"/>
    </source>
</evidence>
<keyword evidence="5" id="KW-0964">Secreted</keyword>
<evidence type="ECO:0000256" key="13">
    <source>
        <dbReference type="ARBA" id="ARBA00029855"/>
    </source>
</evidence>
<protein>
    <recommendedName>
        <fullName evidence="4">Beta-2-glycoprotein 1</fullName>
    </recommendedName>
    <alternativeName>
        <fullName evidence="13">Apolipoprotein H</fullName>
    </alternativeName>
    <alternativeName>
        <fullName evidence="14">Beta-2-glycoprotein I</fullName>
    </alternativeName>
</protein>
<dbReference type="PANTHER" id="PTHR19325">
    <property type="entry name" value="COMPLEMENT COMPONENT-RELATED SUSHI DOMAIN-CONTAINING"/>
    <property type="match status" value="1"/>
</dbReference>
<dbReference type="KEGG" id="hcq:109519812"/>
<keyword evidence="12" id="KW-0325">Glycoprotein</keyword>
<keyword evidence="19" id="KW-1185">Reference proteome</keyword>
<evidence type="ECO:0000256" key="16">
    <source>
        <dbReference type="SAM" id="SignalP"/>
    </source>
</evidence>
<dbReference type="Pfam" id="PF09014">
    <property type="entry name" value="Sushi_2"/>
    <property type="match status" value="1"/>
</dbReference>
<feature type="domain" description="Sushi" evidence="17">
    <location>
        <begin position="205"/>
        <end position="264"/>
    </location>
</feature>
<evidence type="ECO:0000256" key="3">
    <source>
        <dbReference type="ARBA" id="ARBA00004613"/>
    </source>
</evidence>
<dbReference type="PANTHER" id="PTHR19325:SF573">
    <property type="entry name" value="MEMBRANE COFACTOR PROTEIN"/>
    <property type="match status" value="1"/>
</dbReference>
<evidence type="ECO:0000256" key="9">
    <source>
        <dbReference type="ARBA" id="ARBA00022737"/>
    </source>
</evidence>
<organism evidence="18 19">
    <name type="scientific">Hippocampus comes</name>
    <name type="common">Tiger tail seahorse</name>
    <dbReference type="NCBI Taxonomy" id="109280"/>
    <lineage>
        <taxon>Eukaryota</taxon>
        <taxon>Metazoa</taxon>
        <taxon>Chordata</taxon>
        <taxon>Craniata</taxon>
        <taxon>Vertebrata</taxon>
        <taxon>Euteleostomi</taxon>
        <taxon>Actinopterygii</taxon>
        <taxon>Neopterygii</taxon>
        <taxon>Teleostei</taxon>
        <taxon>Neoteleostei</taxon>
        <taxon>Acanthomorphata</taxon>
        <taxon>Syngnathiaria</taxon>
        <taxon>Syngnathiformes</taxon>
        <taxon>Syngnathoidei</taxon>
        <taxon>Syngnathidae</taxon>
        <taxon>Hippocampus</taxon>
    </lineage>
</organism>
<evidence type="ECO:0000256" key="4">
    <source>
        <dbReference type="ARBA" id="ARBA00020104"/>
    </source>
</evidence>
<evidence type="ECO:0000313" key="19">
    <source>
        <dbReference type="Proteomes" id="UP000264820"/>
    </source>
</evidence>
<dbReference type="STRING" id="109280.ENSHCOP00000027507"/>
<dbReference type="RefSeq" id="XP_019732134.1">
    <property type="nucleotide sequence ID" value="XM_019876575.1"/>
</dbReference>
<dbReference type="SMART" id="SM00032">
    <property type="entry name" value="CCP"/>
    <property type="match status" value="4"/>
</dbReference>
<evidence type="ECO:0000256" key="1">
    <source>
        <dbReference type="ARBA" id="ARBA00003651"/>
    </source>
</evidence>
<feature type="domain" description="Sushi" evidence="17">
    <location>
        <begin position="84"/>
        <end position="141"/>
    </location>
</feature>
<comment type="subcellular location">
    <subcellularLocation>
        <location evidence="2">Membrane</location>
    </subcellularLocation>
    <subcellularLocation>
        <location evidence="3">Secreted</location>
    </subcellularLocation>
</comment>
<dbReference type="GO" id="GO:0008201">
    <property type="term" value="F:heparin binding"/>
    <property type="evidence" value="ECO:0007669"/>
    <property type="project" value="UniProtKB-KW"/>
</dbReference>
<dbReference type="Ensembl" id="ENSHCOT00000028181.1">
    <property type="protein sequence ID" value="ENSHCOP00000027507.1"/>
    <property type="gene ID" value="ENSHCOG00000000654.1"/>
</dbReference>
<dbReference type="Pfam" id="PF00084">
    <property type="entry name" value="Sushi"/>
    <property type="match status" value="4"/>
</dbReference>
<comment type="function">
    <text evidence="1">Binds to various kinds of negatively charged substances such as heparin, phospholipids, and dextran sulfate. May prevent activation of the intrinsic blood coagulation cascade by binding to phospholipids on the surface of damaged cells.</text>
</comment>
<dbReference type="RefSeq" id="XP_019732132.1">
    <property type="nucleotide sequence ID" value="XM_019876573.1"/>
</dbReference>
<feature type="disulfide bond" evidence="15">
    <location>
        <begin position="112"/>
        <end position="139"/>
    </location>
</feature>
<dbReference type="PROSITE" id="PS50923">
    <property type="entry name" value="SUSHI"/>
    <property type="match status" value="4"/>
</dbReference>
<dbReference type="GeneID" id="109519812"/>
<sequence>MEHILNVWLLGTFFILVTAQERHGCVLSELGPNIEATEYRTIFRPGQELALSCKLGYTSILGPRTIVCTDDGEWTETKFKCIAKRCPNPDPLSNGDLYYEDTVYQSTINYTCHEGYTLSGPKNAKCQADGTWSTTVPECKPVSCGLAPIPKFGLISFNKKISGNATYFGTHGTYKCLPPYVLFGNAHAECTASGNWTKTPECRVVTCPPPENIFNGYMSSNDQRRYNFMETVQYGCNGDYMLQGSFQISCQKNGDWSEKPACKAPCRIDIGRGRILYKEKKLWIGDLDPNKVFHNDIVSVYCLDKVRNCGYAVSTQCIDGNLKIPECFKEPSGIEYTFHSGSLPSEIEQC</sequence>
<feature type="disulfide bond" evidence="15">
    <location>
        <begin position="207"/>
        <end position="250"/>
    </location>
</feature>
<dbReference type="InterPro" id="IPR050350">
    <property type="entry name" value="Compl-Cell_Adhes-Reg"/>
</dbReference>
<name>A0A3Q3E9Q5_HIPCM</name>
<dbReference type="GeneTree" id="ENSGT00940000157228"/>
<dbReference type="FunFam" id="2.10.70.10:FF:000011">
    <property type="entry name" value="CUB and sushi domain-containing protein 3 isoform A"/>
    <property type="match status" value="1"/>
</dbReference>
<keyword evidence="11 15" id="KW-1015">Disulfide bond</keyword>
<dbReference type="SUPFAM" id="SSF57535">
    <property type="entry name" value="Complement control module/SCR domain"/>
    <property type="match status" value="5"/>
</dbReference>
<feature type="signal peptide" evidence="16">
    <location>
        <begin position="1"/>
        <end position="19"/>
    </location>
</feature>
<dbReference type="GO" id="GO:0005576">
    <property type="term" value="C:extracellular region"/>
    <property type="evidence" value="ECO:0007669"/>
    <property type="project" value="UniProtKB-SubCell"/>
</dbReference>
<evidence type="ECO:0000256" key="12">
    <source>
        <dbReference type="ARBA" id="ARBA00023180"/>
    </source>
</evidence>
<keyword evidence="10" id="KW-0472">Membrane</keyword>
<reference evidence="18" key="2">
    <citation type="submission" date="2025-09" db="UniProtKB">
        <authorList>
            <consortium name="Ensembl"/>
        </authorList>
    </citation>
    <scope>IDENTIFICATION</scope>
</reference>
<dbReference type="OrthoDB" id="6103690at2759"/>
<feature type="chain" id="PRO_5018533288" description="Beta-2-glycoprotein 1" evidence="16">
    <location>
        <begin position="20"/>
        <end position="350"/>
    </location>
</feature>
<evidence type="ECO:0000256" key="8">
    <source>
        <dbReference type="ARBA" id="ARBA00022729"/>
    </source>
</evidence>
<dbReference type="InterPro" id="IPR035976">
    <property type="entry name" value="Sushi/SCR/CCP_sf"/>
</dbReference>
<proteinExistence type="predicted"/>
<feature type="domain" description="Sushi" evidence="17">
    <location>
        <begin position="23"/>
        <end position="83"/>
    </location>
</feature>
<evidence type="ECO:0000256" key="10">
    <source>
        <dbReference type="ARBA" id="ARBA00023136"/>
    </source>
</evidence>
<evidence type="ECO:0000256" key="6">
    <source>
        <dbReference type="ARBA" id="ARBA00022659"/>
    </source>
</evidence>
<dbReference type="InterPro" id="IPR015104">
    <property type="entry name" value="Sushi_2"/>
</dbReference>
<comment type="caution">
    <text evidence="15">Lacks conserved residue(s) required for the propagation of feature annotation.</text>
</comment>
<evidence type="ECO:0000256" key="14">
    <source>
        <dbReference type="ARBA" id="ARBA00033414"/>
    </source>
</evidence>
<evidence type="ECO:0000256" key="11">
    <source>
        <dbReference type="ARBA" id="ARBA00023157"/>
    </source>
</evidence>
<dbReference type="CDD" id="cd00033">
    <property type="entry name" value="CCP"/>
    <property type="match status" value="4"/>
</dbReference>
<keyword evidence="8 16" id="KW-0732">Signal</keyword>
<dbReference type="RefSeq" id="XP_019732131.1">
    <property type="nucleotide sequence ID" value="XM_019876572.1"/>
</dbReference>
<evidence type="ECO:0000256" key="2">
    <source>
        <dbReference type="ARBA" id="ARBA00004370"/>
    </source>
</evidence>
<reference evidence="18" key="1">
    <citation type="submission" date="2025-08" db="UniProtKB">
        <authorList>
            <consortium name="Ensembl"/>
        </authorList>
    </citation>
    <scope>IDENTIFICATION</scope>
</reference>
<evidence type="ECO:0000256" key="7">
    <source>
        <dbReference type="ARBA" id="ARBA00022674"/>
    </source>
</evidence>
<keyword evidence="6 15" id="KW-0768">Sushi</keyword>
<dbReference type="OMA" id="NWSEKPS"/>
<evidence type="ECO:0000313" key="18">
    <source>
        <dbReference type="Ensembl" id="ENSHCOP00000027507.1"/>
    </source>
</evidence>
<dbReference type="RefSeq" id="XP_019732129.1">
    <property type="nucleotide sequence ID" value="XM_019876570.1"/>
</dbReference>
<evidence type="ECO:0000256" key="15">
    <source>
        <dbReference type="PROSITE-ProRule" id="PRU00302"/>
    </source>
</evidence>
<dbReference type="Gene3D" id="2.10.70.10">
    <property type="entry name" value="Complement Module, domain 1"/>
    <property type="match status" value="5"/>
</dbReference>
<feature type="domain" description="Sushi" evidence="17">
    <location>
        <begin position="142"/>
        <end position="204"/>
    </location>
</feature>
<feature type="disulfide bond" evidence="15">
    <location>
        <begin position="25"/>
        <end position="68"/>
    </location>
</feature>
<accession>A0A3Q3E9Q5</accession>
<keyword evidence="9" id="KW-0677">Repeat</keyword>
<dbReference type="RefSeq" id="XP_019732133.1">
    <property type="nucleotide sequence ID" value="XM_019876574.1"/>
</dbReference>